<dbReference type="GO" id="GO:0016740">
    <property type="term" value="F:transferase activity"/>
    <property type="evidence" value="ECO:0007669"/>
    <property type="project" value="UniProtKB-KW"/>
</dbReference>
<evidence type="ECO:0000313" key="2">
    <source>
        <dbReference type="EMBL" id="SIN66472.1"/>
    </source>
</evidence>
<keyword evidence="2" id="KW-0808">Transferase</keyword>
<proteinExistence type="predicted"/>
<dbReference type="InterPro" id="IPR029044">
    <property type="entry name" value="Nucleotide-diphossugar_trans"/>
</dbReference>
<sequence length="310" mass="34055">MPSISVFSPSVAVCVPTLNPGADFARWLGLVTASLPEATLLVVDSSSEDSTVALARQAGADTLVIPRQSFNHGATRDMALRHLATSDVVVFLTQDAVPADHQALATLVKAFENPQVGAAFGRQLPHNDATPIAAHARLFNYPSVSRLVDAGDIPSLGIKTAFLSNSFAAYRRQALIEAGGFPHGTILSEDMIAGARLLKAGWALAYQADACVYHSHNYTLLEEAKRYFDIGVLHARESWLLRSLGKPEGEGLRFVSSETRYLWRHSPFSLPEAALRTLLKYMGYRLGQIERRLPVWLKRRLSMHSSYWSL</sequence>
<dbReference type="Gene3D" id="3.90.550.10">
    <property type="entry name" value="Spore Coat Polysaccharide Biosynthesis Protein SpsA, Chain A"/>
    <property type="match status" value="1"/>
</dbReference>
<dbReference type="PANTHER" id="PTHR43685">
    <property type="entry name" value="GLYCOSYLTRANSFERASE"/>
    <property type="match status" value="1"/>
</dbReference>
<organism evidence="2 3">
    <name type="scientific">Vreelandella aquamarina</name>
    <dbReference type="NCBI Taxonomy" id="77097"/>
    <lineage>
        <taxon>Bacteria</taxon>
        <taxon>Pseudomonadati</taxon>
        <taxon>Pseudomonadota</taxon>
        <taxon>Gammaproteobacteria</taxon>
        <taxon>Oceanospirillales</taxon>
        <taxon>Halomonadaceae</taxon>
        <taxon>Vreelandella</taxon>
    </lineage>
</organism>
<dbReference type="Pfam" id="PF00535">
    <property type="entry name" value="Glycos_transf_2"/>
    <property type="match status" value="1"/>
</dbReference>
<dbReference type="PANTHER" id="PTHR43685:SF13">
    <property type="entry name" value="O ANTIGEN BIOSYNTHESIS RHAMNOSYLTRANSFERASE RFBN"/>
    <property type="match status" value="1"/>
</dbReference>
<dbReference type="RefSeq" id="WP_244891580.1">
    <property type="nucleotide sequence ID" value="NZ_BJOI01000113.1"/>
</dbReference>
<dbReference type="EMBL" id="FSQX01000001">
    <property type="protein sequence ID" value="SIN66472.1"/>
    <property type="molecule type" value="Genomic_DNA"/>
</dbReference>
<reference evidence="2 3" key="1">
    <citation type="submission" date="2016-11" db="EMBL/GenBank/DDBJ databases">
        <authorList>
            <person name="Jaros S."/>
            <person name="Januszkiewicz K."/>
            <person name="Wedrychowicz H."/>
        </authorList>
    </citation>
    <scope>NUCLEOTIDE SEQUENCE [LARGE SCALE GENOMIC DNA]</scope>
    <source>
        <strain evidence="2 3">ACAM 239</strain>
    </source>
</reference>
<dbReference type="Proteomes" id="UP000185024">
    <property type="component" value="Unassembled WGS sequence"/>
</dbReference>
<feature type="domain" description="Glycosyltransferase 2-like" evidence="1">
    <location>
        <begin position="13"/>
        <end position="177"/>
    </location>
</feature>
<name>A0A1N6D6P7_9GAMM</name>
<evidence type="ECO:0000313" key="3">
    <source>
        <dbReference type="Proteomes" id="UP000185024"/>
    </source>
</evidence>
<dbReference type="InterPro" id="IPR001173">
    <property type="entry name" value="Glyco_trans_2-like"/>
</dbReference>
<gene>
    <name evidence="2" type="ORF">SAMN05878438_1989</name>
</gene>
<protein>
    <submittedName>
        <fullName evidence="2">Rhamnosyltransferase</fullName>
    </submittedName>
</protein>
<dbReference type="AlphaFoldDB" id="A0A1N6D6P7"/>
<evidence type="ECO:0000259" key="1">
    <source>
        <dbReference type="Pfam" id="PF00535"/>
    </source>
</evidence>
<dbReference type="SUPFAM" id="SSF53448">
    <property type="entry name" value="Nucleotide-diphospho-sugar transferases"/>
    <property type="match status" value="1"/>
</dbReference>
<accession>A0A1N6D6P7</accession>
<dbReference type="GeneID" id="97278494"/>
<dbReference type="InterPro" id="IPR050834">
    <property type="entry name" value="Glycosyltransf_2"/>
</dbReference>
<dbReference type="GO" id="GO:0044010">
    <property type="term" value="P:single-species biofilm formation"/>
    <property type="evidence" value="ECO:0007669"/>
    <property type="project" value="TreeGrafter"/>
</dbReference>